<dbReference type="InterPro" id="IPR013762">
    <property type="entry name" value="Integrase-like_cat_sf"/>
</dbReference>
<keyword evidence="2" id="KW-0233">DNA recombination</keyword>
<feature type="region of interest" description="Disordered" evidence="3">
    <location>
        <begin position="297"/>
        <end position="401"/>
    </location>
</feature>
<evidence type="ECO:0000256" key="1">
    <source>
        <dbReference type="ARBA" id="ARBA00023125"/>
    </source>
</evidence>
<keyword evidence="1" id="KW-0238">DNA-binding</keyword>
<evidence type="ECO:0000259" key="5">
    <source>
        <dbReference type="PROSITE" id="PS51900"/>
    </source>
</evidence>
<dbReference type="PANTHER" id="PTHR30349">
    <property type="entry name" value="PHAGE INTEGRASE-RELATED"/>
    <property type="match status" value="1"/>
</dbReference>
<dbReference type="OrthoDB" id="5990091at2759"/>
<dbReference type="Pfam" id="PF00589">
    <property type="entry name" value="Phage_integrase"/>
    <property type="match status" value="1"/>
</dbReference>
<dbReference type="PROSITE" id="PS51898">
    <property type="entry name" value="TYR_RECOMBINASE"/>
    <property type="match status" value="1"/>
</dbReference>
<sequence>IFDRKKVRDGFFKEYLDPKSKPSTSKRYLSSLISFMDFAISEGMEHLPYDIPKGDFVAMKLRFNNWRKAYGKKCDAQYWENEEELQEVLITEEQIMAYEEGEMSRNAVKLIGTIIEDVAFFPSRNDFILVRDYLLTAIALANAHRTGVAANMTMDEFAKATEKDGFQTIKVKKHKTYLKHGPAHVTLRSNIYGHLKIYVENLRPTFAKRDSSHVFLSSNGRQMTSGDVSKRIDNIWKSSGVYGENPPPKKNVTGNIIRKSMTTLVHESSEDNQAVADLLAHRLGTAEKIYRVKKMGQQARAGATAIENVTRRNQSTDKSAGASGSEPSTSSKGLENGNTKARDRSDVDEGDGAIKRVTRRSQLKMMEISVGMSGSEPSTSSKDLENGIAESYDGSNVDEEDEEEVSSHCERDSEDSDVIPPSTCGDYGKTKVFTHEETTIIYELLQDVILTPPINGSRIKNVLSRTKLGSSFLRKFNMESLINKAKYGKKLYKEKKLSFSK</sequence>
<keyword evidence="7" id="KW-1185">Reference proteome</keyword>
<dbReference type="AlphaFoldDB" id="A0A7M5XH25"/>
<feature type="domain" description="Core-binding (CB)" evidence="5">
    <location>
        <begin position="1"/>
        <end position="40"/>
    </location>
</feature>
<protein>
    <submittedName>
        <fullName evidence="6">Uncharacterized protein</fullName>
    </submittedName>
</protein>
<name>A0A7M5XH25_9CNID</name>
<proteinExistence type="predicted"/>
<dbReference type="InterPro" id="IPR011010">
    <property type="entry name" value="DNA_brk_join_enz"/>
</dbReference>
<reference evidence="6" key="1">
    <citation type="submission" date="2021-01" db="UniProtKB">
        <authorList>
            <consortium name="EnsemblMetazoa"/>
        </authorList>
    </citation>
    <scope>IDENTIFICATION</scope>
</reference>
<evidence type="ECO:0000313" key="6">
    <source>
        <dbReference type="EnsemblMetazoa" id="CLYHEMP023219.1"/>
    </source>
</evidence>
<dbReference type="InterPro" id="IPR044068">
    <property type="entry name" value="CB"/>
</dbReference>
<dbReference type="GO" id="GO:0006310">
    <property type="term" value="P:DNA recombination"/>
    <property type="evidence" value="ECO:0007669"/>
    <property type="project" value="UniProtKB-KW"/>
</dbReference>
<dbReference type="PANTHER" id="PTHR30349:SF41">
    <property type="entry name" value="INTEGRASE_RECOMBINASE PROTEIN MJ0367-RELATED"/>
    <property type="match status" value="1"/>
</dbReference>
<feature type="compositionally biased region" description="Polar residues" evidence="3">
    <location>
        <begin position="325"/>
        <end position="339"/>
    </location>
</feature>
<evidence type="ECO:0000259" key="4">
    <source>
        <dbReference type="PROSITE" id="PS51898"/>
    </source>
</evidence>
<dbReference type="SUPFAM" id="SSF56349">
    <property type="entry name" value="DNA breaking-rejoining enzymes"/>
    <property type="match status" value="1"/>
</dbReference>
<dbReference type="Gene3D" id="1.10.443.10">
    <property type="entry name" value="Intergrase catalytic core"/>
    <property type="match status" value="1"/>
</dbReference>
<evidence type="ECO:0000313" key="7">
    <source>
        <dbReference type="Proteomes" id="UP000594262"/>
    </source>
</evidence>
<accession>A0A7M5XH25</accession>
<dbReference type="InterPro" id="IPR002104">
    <property type="entry name" value="Integrase_catalytic"/>
</dbReference>
<evidence type="ECO:0000256" key="2">
    <source>
        <dbReference type="ARBA" id="ARBA00023172"/>
    </source>
</evidence>
<organism evidence="6 7">
    <name type="scientific">Clytia hemisphaerica</name>
    <dbReference type="NCBI Taxonomy" id="252671"/>
    <lineage>
        <taxon>Eukaryota</taxon>
        <taxon>Metazoa</taxon>
        <taxon>Cnidaria</taxon>
        <taxon>Hydrozoa</taxon>
        <taxon>Hydroidolina</taxon>
        <taxon>Leptothecata</taxon>
        <taxon>Obeliida</taxon>
        <taxon>Clytiidae</taxon>
        <taxon>Clytia</taxon>
    </lineage>
</organism>
<feature type="domain" description="Tyr recombinase" evidence="4">
    <location>
        <begin position="105"/>
        <end position="304"/>
    </location>
</feature>
<dbReference type="GO" id="GO:0003677">
    <property type="term" value="F:DNA binding"/>
    <property type="evidence" value="ECO:0007669"/>
    <property type="project" value="UniProtKB-KW"/>
</dbReference>
<dbReference type="EnsemblMetazoa" id="CLYHEMT023219.1">
    <property type="protein sequence ID" value="CLYHEMP023219.1"/>
    <property type="gene ID" value="CLYHEMG023219"/>
</dbReference>
<evidence type="ECO:0000256" key="3">
    <source>
        <dbReference type="SAM" id="MobiDB-lite"/>
    </source>
</evidence>
<dbReference type="GO" id="GO:0015074">
    <property type="term" value="P:DNA integration"/>
    <property type="evidence" value="ECO:0007669"/>
    <property type="project" value="InterPro"/>
</dbReference>
<dbReference type="PROSITE" id="PS51900">
    <property type="entry name" value="CB"/>
    <property type="match status" value="1"/>
</dbReference>
<dbReference type="InterPro" id="IPR050090">
    <property type="entry name" value="Tyrosine_recombinase_XerCD"/>
</dbReference>
<dbReference type="Proteomes" id="UP000594262">
    <property type="component" value="Unplaced"/>
</dbReference>